<dbReference type="eggNOG" id="COG4545">
    <property type="taxonomic scope" value="Bacteria"/>
</dbReference>
<dbReference type="EMBL" id="ACBY02000011">
    <property type="protein sequence ID" value="EFB77350.1"/>
    <property type="molecule type" value="Genomic_DNA"/>
</dbReference>
<sequence length="106" mass="11759">MKVYGTHICIDCRNYQALQARRGFAADFVDITENTANLKEFLALRDHDPVFAPVRERGGIGIPLFVNEDGRKTFDVDEALGWIGQPPVQPEEIAEQRPACGVGGCR</sequence>
<evidence type="ECO:0008006" key="3">
    <source>
        <dbReference type="Google" id="ProtNLM"/>
    </source>
</evidence>
<evidence type="ECO:0000313" key="1">
    <source>
        <dbReference type="EMBL" id="EFB77350.1"/>
    </source>
</evidence>
<keyword evidence="2" id="KW-1185">Reference proteome</keyword>
<organism evidence="1 2">
    <name type="scientific">Subdoligranulum variabile DSM 15176</name>
    <dbReference type="NCBI Taxonomy" id="411471"/>
    <lineage>
        <taxon>Bacteria</taxon>
        <taxon>Bacillati</taxon>
        <taxon>Bacillota</taxon>
        <taxon>Clostridia</taxon>
        <taxon>Eubacteriales</taxon>
        <taxon>Oscillospiraceae</taxon>
        <taxon>Subdoligranulum</taxon>
    </lineage>
</organism>
<dbReference type="AlphaFoldDB" id="D1PIJ1"/>
<name>D1PIJ1_9FIRM</name>
<reference evidence="1" key="1">
    <citation type="submission" date="2009-12" db="EMBL/GenBank/DDBJ databases">
        <authorList>
            <person name="Weinstock G."/>
            <person name="Sodergren E."/>
            <person name="Clifton S."/>
            <person name="Fulton L."/>
            <person name="Fulton B."/>
            <person name="Courtney L."/>
            <person name="Fronick C."/>
            <person name="Harrison M."/>
            <person name="Strong C."/>
            <person name="Farmer C."/>
            <person name="Delahaunty K."/>
            <person name="Markovic C."/>
            <person name="Hall O."/>
            <person name="Minx P."/>
            <person name="Tomlinson C."/>
            <person name="Mitreva M."/>
            <person name="Nelson J."/>
            <person name="Hou S."/>
            <person name="Wollam A."/>
            <person name="Pepin K.H."/>
            <person name="Johnson M."/>
            <person name="Bhonagiri V."/>
            <person name="Nash W.E."/>
            <person name="Warren W."/>
            <person name="Chinwalla A."/>
            <person name="Mardis E.R."/>
            <person name="Wilson R.K."/>
        </authorList>
    </citation>
    <scope>NUCLEOTIDE SEQUENCE [LARGE SCALE GENOMIC DNA]</scope>
    <source>
        <strain evidence="1">DSM 15176</strain>
    </source>
</reference>
<evidence type="ECO:0000313" key="2">
    <source>
        <dbReference type="Proteomes" id="UP000003438"/>
    </source>
</evidence>
<dbReference type="HOGENOM" id="CLU_159829_0_0_9"/>
<gene>
    <name evidence="1" type="ORF">SUBVAR_04156</name>
</gene>
<accession>D1PIJ1</accession>
<comment type="caution">
    <text evidence="1">The sequence shown here is derived from an EMBL/GenBank/DDBJ whole genome shotgun (WGS) entry which is preliminary data.</text>
</comment>
<proteinExistence type="predicted"/>
<dbReference type="Proteomes" id="UP000003438">
    <property type="component" value="Unassembled WGS sequence"/>
</dbReference>
<protein>
    <recommendedName>
        <fullName evidence="3">Glutaredoxin domain-containing protein</fullName>
    </recommendedName>
</protein>
<dbReference type="OrthoDB" id="5679012at2"/>
<dbReference type="RefSeq" id="WP_007045603.1">
    <property type="nucleotide sequence ID" value="NZ_GG704769.1"/>
</dbReference>